<evidence type="ECO:0000259" key="7">
    <source>
        <dbReference type="Pfam" id="PF01301"/>
    </source>
</evidence>
<dbReference type="PROSITE" id="PS01182">
    <property type="entry name" value="GLYCOSYL_HYDROL_F35"/>
    <property type="match status" value="1"/>
</dbReference>
<gene>
    <name evidence="10" type="primary">Acey_s0306.g1983</name>
    <name evidence="10" type="ORF">Y032_0306g1983</name>
</gene>
<dbReference type="Gene3D" id="2.60.120.260">
    <property type="entry name" value="Galactose-binding domain-like"/>
    <property type="match status" value="2"/>
</dbReference>
<evidence type="ECO:0000256" key="5">
    <source>
        <dbReference type="RuleBase" id="RU003679"/>
    </source>
</evidence>
<dbReference type="InterPro" id="IPR019801">
    <property type="entry name" value="Glyco_hydro_35_CS"/>
</dbReference>
<feature type="signal peptide" evidence="6">
    <location>
        <begin position="1"/>
        <end position="21"/>
    </location>
</feature>
<evidence type="ECO:0000313" key="10">
    <source>
        <dbReference type="EMBL" id="EYB84973.1"/>
    </source>
</evidence>
<comment type="caution">
    <text evidence="10">The sequence shown here is derived from an EMBL/GenBank/DDBJ whole genome shotgun (WGS) entry which is preliminary data.</text>
</comment>
<dbReference type="InterPro" id="IPR008979">
    <property type="entry name" value="Galactose-bd-like_sf"/>
</dbReference>
<dbReference type="InterPro" id="IPR031330">
    <property type="entry name" value="Gly_Hdrlase_35_cat"/>
</dbReference>
<dbReference type="PANTHER" id="PTHR23421">
    <property type="entry name" value="BETA-GALACTOSIDASE RELATED"/>
    <property type="match status" value="1"/>
</dbReference>
<evidence type="ECO:0000256" key="6">
    <source>
        <dbReference type="SAM" id="SignalP"/>
    </source>
</evidence>
<feature type="domain" description="Glycoside hydrolase 35 catalytic" evidence="7">
    <location>
        <begin position="42"/>
        <end position="97"/>
    </location>
</feature>
<protein>
    <recommendedName>
        <fullName evidence="4">Beta-galactosidase</fullName>
        <ecNumber evidence="4">3.2.1.23</ecNumber>
    </recommendedName>
</protein>
<proteinExistence type="inferred from homology"/>
<dbReference type="Pfam" id="PF21317">
    <property type="entry name" value="BetaGal_ABD_1"/>
    <property type="match status" value="1"/>
</dbReference>
<dbReference type="InterPro" id="IPR017853">
    <property type="entry name" value="GH"/>
</dbReference>
<dbReference type="GO" id="GO:0004565">
    <property type="term" value="F:beta-galactosidase activity"/>
    <property type="evidence" value="ECO:0007669"/>
    <property type="project" value="UniProtKB-EC"/>
</dbReference>
<dbReference type="Proteomes" id="UP000024635">
    <property type="component" value="Unassembled WGS sequence"/>
</dbReference>
<keyword evidence="2 4" id="KW-0378">Hydrolase</keyword>
<dbReference type="SUPFAM" id="SSF49785">
    <property type="entry name" value="Galactose-binding domain-like"/>
    <property type="match status" value="1"/>
</dbReference>
<dbReference type="AlphaFoldDB" id="A0A016S2V4"/>
<dbReference type="Pfam" id="PF01301">
    <property type="entry name" value="Glyco_hydro_35"/>
    <property type="match status" value="2"/>
</dbReference>
<comment type="similarity">
    <text evidence="1 5">Belongs to the glycosyl hydrolase 35 family.</text>
</comment>
<keyword evidence="3 4" id="KW-0326">Glycosidase</keyword>
<evidence type="ECO:0000256" key="2">
    <source>
        <dbReference type="ARBA" id="ARBA00022801"/>
    </source>
</evidence>
<reference evidence="11" key="1">
    <citation type="journal article" date="2015" name="Nat. Genet.">
        <title>The genome and transcriptome of the zoonotic hookworm Ancylostoma ceylanicum identify infection-specific gene families.</title>
        <authorList>
            <person name="Schwarz E.M."/>
            <person name="Hu Y."/>
            <person name="Antoshechkin I."/>
            <person name="Miller M.M."/>
            <person name="Sternberg P.W."/>
            <person name="Aroian R.V."/>
        </authorList>
    </citation>
    <scope>NUCLEOTIDE SEQUENCE</scope>
    <source>
        <strain evidence="11">HY135</strain>
    </source>
</reference>
<accession>A0A016S2V4</accession>
<dbReference type="Gene3D" id="3.20.20.80">
    <property type="entry name" value="Glycosidases"/>
    <property type="match status" value="1"/>
</dbReference>
<dbReference type="InterPro" id="IPR048912">
    <property type="entry name" value="BetaGal1-like_ABD1"/>
</dbReference>
<feature type="domain" description="Glycoside hydrolase 35 catalytic" evidence="7">
    <location>
        <begin position="186"/>
        <end position="452"/>
    </location>
</feature>
<dbReference type="OrthoDB" id="1657402at2759"/>
<name>A0A016S2V4_9BILA</name>
<evidence type="ECO:0000259" key="8">
    <source>
        <dbReference type="Pfam" id="PF21317"/>
    </source>
</evidence>
<evidence type="ECO:0000256" key="4">
    <source>
        <dbReference type="RuleBase" id="RU000675"/>
    </source>
</evidence>
<dbReference type="GO" id="GO:0005975">
    <property type="term" value="P:carbohydrate metabolic process"/>
    <property type="evidence" value="ECO:0007669"/>
    <property type="project" value="InterPro"/>
</dbReference>
<dbReference type="STRING" id="53326.A0A016S2V4"/>
<comment type="catalytic activity">
    <reaction evidence="4">
        <text>Hydrolysis of terminal non-reducing beta-D-galactose residues in beta-D-galactosides.</text>
        <dbReference type="EC" id="3.2.1.23"/>
    </reaction>
</comment>
<keyword evidence="6" id="KW-0732">Signal</keyword>
<dbReference type="PRINTS" id="PR00742">
    <property type="entry name" value="GLHYDRLASE35"/>
</dbReference>
<dbReference type="InterPro" id="IPR048913">
    <property type="entry name" value="BetaGal_gal-bd"/>
</dbReference>
<dbReference type="InterPro" id="IPR001944">
    <property type="entry name" value="Glycoside_Hdrlase_35"/>
</dbReference>
<feature type="chain" id="PRO_5001486325" description="Beta-galactosidase" evidence="6">
    <location>
        <begin position="22"/>
        <end position="760"/>
    </location>
</feature>
<evidence type="ECO:0000256" key="3">
    <source>
        <dbReference type="ARBA" id="ARBA00023295"/>
    </source>
</evidence>
<feature type="domain" description="Beta-galactosidase galactose-binding" evidence="9">
    <location>
        <begin position="648"/>
        <end position="705"/>
    </location>
</feature>
<organism evidence="10 11">
    <name type="scientific">Ancylostoma ceylanicum</name>
    <dbReference type="NCBI Taxonomy" id="53326"/>
    <lineage>
        <taxon>Eukaryota</taxon>
        <taxon>Metazoa</taxon>
        <taxon>Ecdysozoa</taxon>
        <taxon>Nematoda</taxon>
        <taxon>Chromadorea</taxon>
        <taxon>Rhabditida</taxon>
        <taxon>Rhabditina</taxon>
        <taxon>Rhabditomorpha</taxon>
        <taxon>Strongyloidea</taxon>
        <taxon>Ancylostomatidae</taxon>
        <taxon>Ancylostomatinae</taxon>
        <taxon>Ancylostoma</taxon>
    </lineage>
</organism>
<dbReference type="EC" id="3.2.1.23" evidence="4"/>
<sequence>MKFSLLIVLVVINLLVPQCWAEKRLDGSNPPSFVVDYPNDRFLLDDEPFRYISGSIHYFRVHPSDWKDRLYRIRALGFNAIQYYIPWNFHEIFEGESRNDKEVVAASGCVTRGTLLRCDWSIHMRVAVAAFKGTSTVEEEWTRFLDCGWDKRVLTEPANCKEVAGDATSCIGMGDQPGFERRTPAERYDFSGWRNFSEFSYIAHDLGLYTLLRIGPYSCGEWENGGFPWWLLNKENCQTRTSQKGFLDAVEKWFTVLLEVIRPLLRQNGGPVLMLQIENEYGSSAFCDRVYTYWLRDFVRSRLGNDTVIYTTDGGSAAYLKCGFVPGTFPTVDFGPTSDEKIKAAFDDQRKYMPGGHGPLVNSEFYPGWFVLWGEKSARIPSTDSIMKSAKYMYSLGASFNFYMIHGGTNFAFWNGAATPAPVITSYDYFAPISEAGDVTDKYLAIRTWIKSLPDWKNKPYDVPANNKKTAYGTVTMALMGGLSARLNEMCEDSEDPMSFEKLEQPFGFVTYIKKLETCGKTLDIKQLKDFGYVIINETHMVGGFMNFRRQDYKNLFQGTFMNSYYGKAKRSVDLEGCTPGDTLAILVENTARLTSGIENDRKGILSEVRLDNQVLKGWTQCKMLFPNGDISKMSWSGEQQPLGKLGLYIGYFYVKEATDTFLNTTGWGKGIAILNGNNLGRYWPSEGPQHTLYVPAAFVRRGSNVLMMLELEGTSTCQETSCSVSFVDQPIFVWEKITTVGDFFTGGKGRFQFKNRRRN</sequence>
<evidence type="ECO:0000256" key="1">
    <source>
        <dbReference type="ARBA" id="ARBA00009809"/>
    </source>
</evidence>
<dbReference type="Pfam" id="PF21467">
    <property type="entry name" value="BetaGal_gal-bd"/>
    <property type="match status" value="1"/>
</dbReference>
<dbReference type="SUPFAM" id="SSF51445">
    <property type="entry name" value="(Trans)glycosidases"/>
    <property type="match status" value="2"/>
</dbReference>
<evidence type="ECO:0000259" key="9">
    <source>
        <dbReference type="Pfam" id="PF21467"/>
    </source>
</evidence>
<feature type="domain" description="Beta-galactosidase 1-like first all-beta" evidence="8">
    <location>
        <begin position="497"/>
        <end position="622"/>
    </location>
</feature>
<keyword evidence="11" id="KW-1185">Reference proteome</keyword>
<dbReference type="EMBL" id="JARK01001642">
    <property type="protein sequence ID" value="EYB84973.1"/>
    <property type="molecule type" value="Genomic_DNA"/>
</dbReference>
<evidence type="ECO:0000313" key="11">
    <source>
        <dbReference type="Proteomes" id="UP000024635"/>
    </source>
</evidence>